<dbReference type="Pfam" id="PF00072">
    <property type="entry name" value="Response_reg"/>
    <property type="match status" value="1"/>
</dbReference>
<dbReference type="AlphaFoldDB" id="A0A2N1J3Q2"/>
<dbReference type="PROSITE" id="PS51755">
    <property type="entry name" value="OMPR_PHOB"/>
    <property type="match status" value="1"/>
</dbReference>
<evidence type="ECO:0000256" key="7">
    <source>
        <dbReference type="PROSITE-ProRule" id="PRU01091"/>
    </source>
</evidence>
<gene>
    <name evidence="10" type="ORF">CP960_05575</name>
</gene>
<feature type="domain" description="OmpR/PhoB-type" evidence="9">
    <location>
        <begin position="132"/>
        <end position="226"/>
    </location>
</feature>
<feature type="domain" description="Response regulatory" evidence="8">
    <location>
        <begin position="13"/>
        <end position="127"/>
    </location>
</feature>
<name>A0A2N1J3Q2_9BACT</name>
<dbReference type="Gene3D" id="1.10.10.10">
    <property type="entry name" value="Winged helix-like DNA-binding domain superfamily/Winged helix DNA-binding domain"/>
    <property type="match status" value="1"/>
</dbReference>
<dbReference type="GO" id="GO:0005829">
    <property type="term" value="C:cytosol"/>
    <property type="evidence" value="ECO:0007669"/>
    <property type="project" value="TreeGrafter"/>
</dbReference>
<evidence type="ECO:0000313" key="10">
    <source>
        <dbReference type="EMBL" id="PKI81173.1"/>
    </source>
</evidence>
<evidence type="ECO:0000259" key="8">
    <source>
        <dbReference type="PROSITE" id="PS50110"/>
    </source>
</evidence>
<protein>
    <submittedName>
        <fullName evidence="10">DNA-binding response regulator</fullName>
    </submittedName>
</protein>
<dbReference type="Pfam" id="PF00486">
    <property type="entry name" value="Trans_reg_C"/>
    <property type="match status" value="1"/>
</dbReference>
<dbReference type="InterPro" id="IPR001789">
    <property type="entry name" value="Sig_transdc_resp-reg_receiver"/>
</dbReference>
<evidence type="ECO:0000256" key="6">
    <source>
        <dbReference type="PROSITE-ProRule" id="PRU00169"/>
    </source>
</evidence>
<evidence type="ECO:0000256" key="4">
    <source>
        <dbReference type="ARBA" id="ARBA00023125"/>
    </source>
</evidence>
<dbReference type="InterPro" id="IPR036388">
    <property type="entry name" value="WH-like_DNA-bd_sf"/>
</dbReference>
<dbReference type="PROSITE" id="PS50110">
    <property type="entry name" value="RESPONSE_REGULATORY"/>
    <property type="match status" value="1"/>
</dbReference>
<dbReference type="KEGG" id="ahs:AHALO_0957"/>
<evidence type="ECO:0000256" key="3">
    <source>
        <dbReference type="ARBA" id="ARBA00023015"/>
    </source>
</evidence>
<keyword evidence="5" id="KW-0804">Transcription</keyword>
<dbReference type="SMART" id="SM00862">
    <property type="entry name" value="Trans_reg_C"/>
    <property type="match status" value="1"/>
</dbReference>
<dbReference type="PANTHER" id="PTHR48111">
    <property type="entry name" value="REGULATOR OF RPOS"/>
    <property type="match status" value="1"/>
</dbReference>
<reference evidence="10 11" key="1">
    <citation type="submission" date="2017-09" db="EMBL/GenBank/DDBJ databases">
        <title>Genomics of the genus Arcobacter.</title>
        <authorList>
            <person name="Perez-Cataluna A."/>
            <person name="Figueras M.J."/>
            <person name="Salas-Masso N."/>
        </authorList>
    </citation>
    <scope>NUCLEOTIDE SEQUENCE [LARGE SCALE GENOMIC DNA]</scope>
    <source>
        <strain evidence="10 11">DSM 18005</strain>
    </source>
</reference>
<dbReference type="GO" id="GO:0000976">
    <property type="term" value="F:transcription cis-regulatory region binding"/>
    <property type="evidence" value="ECO:0007669"/>
    <property type="project" value="TreeGrafter"/>
</dbReference>
<dbReference type="InterPro" id="IPR001867">
    <property type="entry name" value="OmpR/PhoB-type_DNA-bd"/>
</dbReference>
<dbReference type="RefSeq" id="WP_101184430.1">
    <property type="nucleotide sequence ID" value="NZ_CP031218.1"/>
</dbReference>
<dbReference type="Proteomes" id="UP000233248">
    <property type="component" value="Unassembled WGS sequence"/>
</dbReference>
<evidence type="ECO:0000313" key="11">
    <source>
        <dbReference type="Proteomes" id="UP000233248"/>
    </source>
</evidence>
<proteinExistence type="predicted"/>
<keyword evidence="2" id="KW-0902">Two-component regulatory system</keyword>
<dbReference type="InterPro" id="IPR011006">
    <property type="entry name" value="CheY-like_superfamily"/>
</dbReference>
<sequence>MKKELLEQLNNYTILCVEDEEGIRKRLVNTLKYYFKEVYSASSVSEGYDLYLEYKPSIVLSDIEMPKNNGIALIEKIRKDDFNTIVIMVTAYSNEEYLFELINLNVNQYILKPVNSESLLNGIIKALASKLTLKLHITPKLVFHMESRELYYGDEIISLRKRDKEFLILLYENRNRVLTYDLIEEYLWRDKTMSMSALKTFIKEFRQRLPEDILLNVPQEGYKLKST</sequence>
<dbReference type="PANTHER" id="PTHR48111:SF1">
    <property type="entry name" value="TWO-COMPONENT RESPONSE REGULATOR ORR33"/>
    <property type="match status" value="1"/>
</dbReference>
<dbReference type="SMART" id="SM00448">
    <property type="entry name" value="REC"/>
    <property type="match status" value="1"/>
</dbReference>
<keyword evidence="1 6" id="KW-0597">Phosphoprotein</keyword>
<keyword evidence="11" id="KW-1185">Reference proteome</keyword>
<dbReference type="OrthoDB" id="5343052at2"/>
<feature type="DNA-binding region" description="OmpR/PhoB-type" evidence="7">
    <location>
        <begin position="132"/>
        <end position="226"/>
    </location>
</feature>
<dbReference type="InterPro" id="IPR039420">
    <property type="entry name" value="WalR-like"/>
</dbReference>
<keyword evidence="3" id="KW-0805">Transcription regulation</keyword>
<dbReference type="GO" id="GO:0006355">
    <property type="term" value="P:regulation of DNA-templated transcription"/>
    <property type="evidence" value="ECO:0007669"/>
    <property type="project" value="InterPro"/>
</dbReference>
<dbReference type="GO" id="GO:0000156">
    <property type="term" value="F:phosphorelay response regulator activity"/>
    <property type="evidence" value="ECO:0007669"/>
    <property type="project" value="TreeGrafter"/>
</dbReference>
<evidence type="ECO:0000256" key="2">
    <source>
        <dbReference type="ARBA" id="ARBA00023012"/>
    </source>
</evidence>
<evidence type="ECO:0000259" key="9">
    <source>
        <dbReference type="PROSITE" id="PS51755"/>
    </source>
</evidence>
<dbReference type="Gene3D" id="3.40.50.2300">
    <property type="match status" value="1"/>
</dbReference>
<accession>A0A2N1J3Q2</accession>
<organism evidence="10 11">
    <name type="scientific">Malaciobacter halophilus</name>
    <dbReference type="NCBI Taxonomy" id="197482"/>
    <lineage>
        <taxon>Bacteria</taxon>
        <taxon>Pseudomonadati</taxon>
        <taxon>Campylobacterota</taxon>
        <taxon>Epsilonproteobacteria</taxon>
        <taxon>Campylobacterales</taxon>
        <taxon>Arcobacteraceae</taxon>
        <taxon>Malaciobacter</taxon>
    </lineage>
</organism>
<dbReference type="GO" id="GO:0032993">
    <property type="term" value="C:protein-DNA complex"/>
    <property type="evidence" value="ECO:0007669"/>
    <property type="project" value="TreeGrafter"/>
</dbReference>
<comment type="caution">
    <text evidence="10">The sequence shown here is derived from an EMBL/GenBank/DDBJ whole genome shotgun (WGS) entry which is preliminary data.</text>
</comment>
<keyword evidence="4 7" id="KW-0238">DNA-binding</keyword>
<evidence type="ECO:0000256" key="5">
    <source>
        <dbReference type="ARBA" id="ARBA00023163"/>
    </source>
</evidence>
<dbReference type="SUPFAM" id="SSF52172">
    <property type="entry name" value="CheY-like"/>
    <property type="match status" value="1"/>
</dbReference>
<feature type="modified residue" description="4-aspartylphosphate" evidence="6">
    <location>
        <position position="62"/>
    </location>
</feature>
<dbReference type="EMBL" id="NXIF01000022">
    <property type="protein sequence ID" value="PKI81173.1"/>
    <property type="molecule type" value="Genomic_DNA"/>
</dbReference>
<evidence type="ECO:0000256" key="1">
    <source>
        <dbReference type="ARBA" id="ARBA00022553"/>
    </source>
</evidence>